<feature type="domain" description="Cyclic nucleotide-binding" evidence="1">
    <location>
        <begin position="17"/>
        <end position="99"/>
    </location>
</feature>
<gene>
    <name evidence="2" type="ORF">G9Q97_15345</name>
</gene>
<name>A0ABX0H8G7_9BACT</name>
<keyword evidence="3" id="KW-1185">Reference proteome</keyword>
<dbReference type="SUPFAM" id="SSF51206">
    <property type="entry name" value="cAMP-binding domain-like"/>
    <property type="match status" value="1"/>
</dbReference>
<organism evidence="2 3">
    <name type="scientific">Cyclobacterium plantarum</name>
    <dbReference type="NCBI Taxonomy" id="2716263"/>
    <lineage>
        <taxon>Bacteria</taxon>
        <taxon>Pseudomonadati</taxon>
        <taxon>Bacteroidota</taxon>
        <taxon>Cytophagia</taxon>
        <taxon>Cytophagales</taxon>
        <taxon>Cyclobacteriaceae</taxon>
        <taxon>Cyclobacterium</taxon>
    </lineage>
</organism>
<evidence type="ECO:0000259" key="1">
    <source>
        <dbReference type="Pfam" id="PF00027"/>
    </source>
</evidence>
<protein>
    <submittedName>
        <fullName evidence="2">Crp/Fnr family transcriptional regulator</fullName>
    </submittedName>
</protein>
<dbReference type="CDD" id="cd00038">
    <property type="entry name" value="CAP_ED"/>
    <property type="match status" value="1"/>
</dbReference>
<evidence type="ECO:0000313" key="3">
    <source>
        <dbReference type="Proteomes" id="UP000649799"/>
    </source>
</evidence>
<dbReference type="Pfam" id="PF00027">
    <property type="entry name" value="cNMP_binding"/>
    <property type="match status" value="1"/>
</dbReference>
<dbReference type="RefSeq" id="WP_166148326.1">
    <property type="nucleotide sequence ID" value="NZ_JAANYN010000006.1"/>
</dbReference>
<dbReference type="Gene3D" id="2.60.120.10">
    <property type="entry name" value="Jelly Rolls"/>
    <property type="match status" value="1"/>
</dbReference>
<dbReference type="InterPro" id="IPR000595">
    <property type="entry name" value="cNMP-bd_dom"/>
</dbReference>
<accession>A0ABX0H8G7</accession>
<dbReference type="InterPro" id="IPR014710">
    <property type="entry name" value="RmlC-like_jellyroll"/>
</dbReference>
<dbReference type="Proteomes" id="UP000649799">
    <property type="component" value="Unassembled WGS sequence"/>
</dbReference>
<sequence length="181" mass="20976">MENLNDLLQVDPSATSRQLPKGHILQHPGDVKARKFYVKKGLVRSYIIDSKGKEHIFMFAPEGWIIADIESLEYQKPSTLFIDCLEDSELIVFAKDILSQKNVSKEMVIRYTDRLYRRMGALQRRVLMMMSAPAIDRYNYFLETYPELPERIPQRMIATYLGITPQALSTLRTKMAQSKLS</sequence>
<comment type="caution">
    <text evidence="2">The sequence shown here is derived from an EMBL/GenBank/DDBJ whole genome shotgun (WGS) entry which is preliminary data.</text>
</comment>
<dbReference type="InterPro" id="IPR018490">
    <property type="entry name" value="cNMP-bd_dom_sf"/>
</dbReference>
<proteinExistence type="predicted"/>
<evidence type="ECO:0000313" key="2">
    <source>
        <dbReference type="EMBL" id="NHE58185.1"/>
    </source>
</evidence>
<reference evidence="2 3" key="1">
    <citation type="submission" date="2020-03" db="EMBL/GenBank/DDBJ databases">
        <title>Cyclobacterium plantarum sp. nov., a marine bacterium isolated from a coastal-marine wetland.</title>
        <authorList>
            <person name="Sanchez-Porro C."/>
            <person name="Ventosa A."/>
            <person name="Amoozegar M."/>
        </authorList>
    </citation>
    <scope>NUCLEOTIDE SEQUENCE [LARGE SCALE GENOMIC DNA]</scope>
    <source>
        <strain evidence="2 3">GBPx2</strain>
    </source>
</reference>
<dbReference type="EMBL" id="JAANYN010000006">
    <property type="protein sequence ID" value="NHE58185.1"/>
    <property type="molecule type" value="Genomic_DNA"/>
</dbReference>